<accession>B8HIK1</accession>
<dbReference type="EMBL" id="CP001342">
    <property type="protein sequence ID" value="ACL42248.1"/>
    <property type="molecule type" value="Genomic_DNA"/>
</dbReference>
<evidence type="ECO:0000313" key="2">
    <source>
        <dbReference type="Proteomes" id="UP000002505"/>
    </source>
</evidence>
<protein>
    <submittedName>
        <fullName evidence="1">Uncharacterized protein</fullName>
    </submittedName>
</protein>
<name>B8HIK1_PSECP</name>
<dbReference type="KEGG" id="ach:Achl_4297"/>
<organism evidence="1 2">
    <name type="scientific">Pseudarthrobacter chlorophenolicus (strain ATCC 700700 / DSM 12829 / CIP 107037 / JCM 12360 / KCTC 9906 / NCIMB 13794 / A6)</name>
    <name type="common">Arthrobacter chlorophenolicus</name>
    <dbReference type="NCBI Taxonomy" id="452863"/>
    <lineage>
        <taxon>Bacteria</taxon>
        <taxon>Bacillati</taxon>
        <taxon>Actinomycetota</taxon>
        <taxon>Actinomycetes</taxon>
        <taxon>Micrococcales</taxon>
        <taxon>Micrococcaceae</taxon>
        <taxon>Pseudarthrobacter</taxon>
    </lineage>
</organism>
<keyword evidence="1" id="KW-0614">Plasmid</keyword>
<evidence type="ECO:0000313" key="1">
    <source>
        <dbReference type="EMBL" id="ACL42248.1"/>
    </source>
</evidence>
<reference evidence="1" key="1">
    <citation type="submission" date="2009-01" db="EMBL/GenBank/DDBJ databases">
        <title>Complete sequence of plasmid1 of Arthrobacter chlorophenolicus A6.</title>
        <authorList>
            <consortium name="US DOE Joint Genome Institute"/>
            <person name="Lucas S."/>
            <person name="Copeland A."/>
            <person name="Lapidus A."/>
            <person name="Glavina del Rio T."/>
            <person name="Tice H."/>
            <person name="Bruce D."/>
            <person name="Goodwin L."/>
            <person name="Pitluck S."/>
            <person name="Goltsman E."/>
            <person name="Clum A."/>
            <person name="Larimer F."/>
            <person name="Land M."/>
            <person name="Hauser L."/>
            <person name="Kyrpides N."/>
            <person name="Mikhailova N."/>
            <person name="Jansson J."/>
            <person name="Richardson P."/>
        </authorList>
    </citation>
    <scope>NUCLEOTIDE SEQUENCE [LARGE SCALE GENOMIC DNA]</scope>
    <source>
        <strain evidence="1">A6</strain>
        <plasmid evidence="1">pACHL01</plasmid>
    </source>
</reference>
<dbReference type="RefSeq" id="WP_012623265.1">
    <property type="nucleotide sequence ID" value="NC_011879.1"/>
</dbReference>
<dbReference type="Proteomes" id="UP000002505">
    <property type="component" value="Plasmid pACHL01"/>
</dbReference>
<proteinExistence type="predicted"/>
<dbReference type="AlphaFoldDB" id="B8HIK1"/>
<keyword evidence="2" id="KW-1185">Reference proteome</keyword>
<gene>
    <name evidence="1" type="ordered locus">Achl_4297</name>
</gene>
<dbReference type="HOGENOM" id="CLU_2875920_0_0_11"/>
<geneLocation type="plasmid" evidence="1 2">
    <name>pACHL01</name>
</geneLocation>
<sequence>MTATAPADTATCDKVRDPLRELPEFAGKMLWTCHKPAGHDKRGAHLMINDKGQKTHWRGADNE</sequence>